<evidence type="ECO:0000313" key="2">
    <source>
        <dbReference type="Proteomes" id="UP000270094"/>
    </source>
</evidence>
<dbReference type="EMBL" id="UYYB01099621">
    <property type="protein sequence ID" value="VDM77597.1"/>
    <property type="molecule type" value="Genomic_DNA"/>
</dbReference>
<keyword evidence="2" id="KW-1185">Reference proteome</keyword>
<protein>
    <submittedName>
        <fullName evidence="1">Uncharacterized protein</fullName>
    </submittedName>
</protein>
<organism evidence="1 2">
    <name type="scientific">Strongylus vulgaris</name>
    <name type="common">Blood worm</name>
    <dbReference type="NCBI Taxonomy" id="40348"/>
    <lineage>
        <taxon>Eukaryota</taxon>
        <taxon>Metazoa</taxon>
        <taxon>Ecdysozoa</taxon>
        <taxon>Nematoda</taxon>
        <taxon>Chromadorea</taxon>
        <taxon>Rhabditida</taxon>
        <taxon>Rhabditina</taxon>
        <taxon>Rhabditomorpha</taxon>
        <taxon>Strongyloidea</taxon>
        <taxon>Strongylidae</taxon>
        <taxon>Strongylus</taxon>
    </lineage>
</organism>
<evidence type="ECO:0000313" key="1">
    <source>
        <dbReference type="EMBL" id="VDM77597.1"/>
    </source>
</evidence>
<sequence length="71" mass="8405">MVHQVHLELPVQLVQRERLEHLVRMDNPAQLERLALQVLEIHQYLDSLEGLDPTDLRVHLVKMEKMDLTTE</sequence>
<dbReference type="Proteomes" id="UP000270094">
    <property type="component" value="Unassembled WGS sequence"/>
</dbReference>
<name>A0A3P7JN39_STRVU</name>
<proteinExistence type="predicted"/>
<dbReference type="AlphaFoldDB" id="A0A3P7JN39"/>
<gene>
    <name evidence="1" type="ORF">SVUK_LOCUS12595</name>
</gene>
<reference evidence="1 2" key="1">
    <citation type="submission" date="2018-11" db="EMBL/GenBank/DDBJ databases">
        <authorList>
            <consortium name="Pathogen Informatics"/>
        </authorList>
    </citation>
    <scope>NUCLEOTIDE SEQUENCE [LARGE SCALE GENOMIC DNA]</scope>
</reference>
<accession>A0A3P7JN39</accession>